<reference evidence="1" key="1">
    <citation type="submission" date="2021-06" db="EMBL/GenBank/DDBJ databases">
        <authorList>
            <person name="Kallberg Y."/>
            <person name="Tangrot J."/>
            <person name="Rosling A."/>
        </authorList>
    </citation>
    <scope>NUCLEOTIDE SEQUENCE</scope>
    <source>
        <strain evidence="1">CL356</strain>
    </source>
</reference>
<dbReference type="EMBL" id="CAJVPT010048603">
    <property type="protein sequence ID" value="CAG8742366.1"/>
    <property type="molecule type" value="Genomic_DNA"/>
</dbReference>
<evidence type="ECO:0000313" key="2">
    <source>
        <dbReference type="Proteomes" id="UP000789525"/>
    </source>
</evidence>
<organism evidence="1 2">
    <name type="scientific">Acaulospora colombiana</name>
    <dbReference type="NCBI Taxonomy" id="27376"/>
    <lineage>
        <taxon>Eukaryota</taxon>
        <taxon>Fungi</taxon>
        <taxon>Fungi incertae sedis</taxon>
        <taxon>Mucoromycota</taxon>
        <taxon>Glomeromycotina</taxon>
        <taxon>Glomeromycetes</taxon>
        <taxon>Diversisporales</taxon>
        <taxon>Acaulosporaceae</taxon>
        <taxon>Acaulospora</taxon>
    </lineage>
</organism>
<gene>
    <name evidence="1" type="ORF">ACOLOM_LOCUS12246</name>
</gene>
<sequence length="263" mass="28508">LVLLASKRKIVPPVFKLPGGKYSLSASPLLTELKAKDTINRLSIKCSNYTPGLPFFCGVQRAHSLPSLRGTQSLGLFNSAMMSSSSSIWNSTSRLWNASKGTISLQMARIPATQQPSRGGIFVNPGGPGGPGTASIAQLGSELAAKWGPDWDFISWDPRGVWSSEPFIKDLTVAEKMEIWGETIHPGQYESHGNLTTDSDAAFYRSQASIIDQGLQKFDEAFKSKNGANLTYISTTSNVRDIVTMADALYGSDKDINFFGLSY</sequence>
<dbReference type="Proteomes" id="UP000789525">
    <property type="component" value="Unassembled WGS sequence"/>
</dbReference>
<feature type="non-terminal residue" evidence="1">
    <location>
        <position position="1"/>
    </location>
</feature>
<comment type="caution">
    <text evidence="1">The sequence shown here is derived from an EMBL/GenBank/DDBJ whole genome shotgun (WGS) entry which is preliminary data.</text>
</comment>
<proteinExistence type="predicted"/>
<name>A0ACA9Q9X3_9GLOM</name>
<feature type="non-terminal residue" evidence="1">
    <location>
        <position position="263"/>
    </location>
</feature>
<keyword evidence="2" id="KW-1185">Reference proteome</keyword>
<accession>A0ACA9Q9X3</accession>
<protein>
    <submittedName>
        <fullName evidence="1">16021_t:CDS:1</fullName>
    </submittedName>
</protein>
<evidence type="ECO:0000313" key="1">
    <source>
        <dbReference type="EMBL" id="CAG8742366.1"/>
    </source>
</evidence>